<organism evidence="2 3">
    <name type="scientific">Xiphophorus couchianus</name>
    <name type="common">Monterrey platyfish</name>
    <dbReference type="NCBI Taxonomy" id="32473"/>
    <lineage>
        <taxon>Eukaryota</taxon>
        <taxon>Metazoa</taxon>
        <taxon>Chordata</taxon>
        <taxon>Craniata</taxon>
        <taxon>Vertebrata</taxon>
        <taxon>Euteleostomi</taxon>
        <taxon>Actinopterygii</taxon>
        <taxon>Neopterygii</taxon>
        <taxon>Teleostei</taxon>
        <taxon>Neoteleostei</taxon>
        <taxon>Acanthomorphata</taxon>
        <taxon>Ovalentaria</taxon>
        <taxon>Atherinomorphae</taxon>
        <taxon>Cyprinodontiformes</taxon>
        <taxon>Poeciliidae</taxon>
        <taxon>Poeciliinae</taxon>
        <taxon>Xiphophorus</taxon>
    </lineage>
</organism>
<feature type="domain" description="C-type lectin" evidence="1">
    <location>
        <begin position="39"/>
        <end position="135"/>
    </location>
</feature>
<dbReference type="AlphaFoldDB" id="A0A3B5M8M0"/>
<dbReference type="Ensembl" id="ENSXCOT00000020116.1">
    <property type="protein sequence ID" value="ENSXCOP00000019870.1"/>
    <property type="gene ID" value="ENSXCOG00000014919.1"/>
</dbReference>
<keyword evidence="3" id="KW-1185">Reference proteome</keyword>
<evidence type="ECO:0000259" key="1">
    <source>
        <dbReference type="PROSITE" id="PS50041"/>
    </source>
</evidence>
<dbReference type="Proteomes" id="UP000261380">
    <property type="component" value="Unplaced"/>
</dbReference>
<name>A0A3B5M8M0_9TELE</name>
<dbReference type="CDD" id="cd00037">
    <property type="entry name" value="CLECT"/>
    <property type="match status" value="1"/>
</dbReference>
<dbReference type="SUPFAM" id="SSF56436">
    <property type="entry name" value="C-type lectin-like"/>
    <property type="match status" value="1"/>
</dbReference>
<dbReference type="InterPro" id="IPR050111">
    <property type="entry name" value="C-type_lectin/snaclec_domain"/>
</dbReference>
<reference evidence="2" key="2">
    <citation type="submission" date="2025-09" db="UniProtKB">
        <authorList>
            <consortium name="Ensembl"/>
        </authorList>
    </citation>
    <scope>IDENTIFICATION</scope>
</reference>
<proteinExistence type="predicted"/>
<dbReference type="Gene3D" id="3.10.100.10">
    <property type="entry name" value="Mannose-Binding Protein A, subunit A"/>
    <property type="match status" value="1"/>
</dbReference>
<evidence type="ECO:0000313" key="3">
    <source>
        <dbReference type="Proteomes" id="UP000261380"/>
    </source>
</evidence>
<dbReference type="InterPro" id="IPR016186">
    <property type="entry name" value="C-type_lectin-like/link_sf"/>
</dbReference>
<reference evidence="2" key="1">
    <citation type="submission" date="2025-08" db="UniProtKB">
        <authorList>
            <consortium name="Ensembl"/>
        </authorList>
    </citation>
    <scope>IDENTIFICATION</scope>
</reference>
<accession>A0A3B5M8M0</accession>
<evidence type="ECO:0000313" key="2">
    <source>
        <dbReference type="Ensembl" id="ENSXCOP00000019870.1"/>
    </source>
</evidence>
<dbReference type="Pfam" id="PF00059">
    <property type="entry name" value="Lectin_C"/>
    <property type="match status" value="1"/>
</dbReference>
<sequence>MSSFGLLIKCTNNQSQIAQSFFQTLSAQFMGRVRIRVIKEPKTWEDALDYCKTRHSRLLWIEDEEDQKAVEQWLNFTYAGSSKRLWIGLRQSSVFGFWIWSDQIVNYKNWENGKQPEMPLSNHCGVIDAETYKWNQAAQAGCPPTCFNESISGLLPFLLRTTFDTYRPL</sequence>
<dbReference type="GeneTree" id="ENSGT00940000168532"/>
<protein>
    <recommendedName>
        <fullName evidence="1">C-type lectin domain-containing protein</fullName>
    </recommendedName>
</protein>
<dbReference type="PANTHER" id="PTHR22803">
    <property type="entry name" value="MANNOSE, PHOSPHOLIPASE, LECTIN RECEPTOR RELATED"/>
    <property type="match status" value="1"/>
</dbReference>
<dbReference type="SMART" id="SM00034">
    <property type="entry name" value="CLECT"/>
    <property type="match status" value="1"/>
</dbReference>
<dbReference type="PROSITE" id="PS50041">
    <property type="entry name" value="C_TYPE_LECTIN_2"/>
    <property type="match status" value="1"/>
</dbReference>
<dbReference type="InterPro" id="IPR001304">
    <property type="entry name" value="C-type_lectin-like"/>
</dbReference>
<dbReference type="InterPro" id="IPR016187">
    <property type="entry name" value="CTDL_fold"/>
</dbReference>